<sequence length="617" mass="70882">MSASPNLIDTQQHSIVLDDTPSPPPPKPPRGVMRQMPPMKPQRSALKIEPLDEKENGSAEYRSQFKAKETMDKMMSYFKRSIGVIRNSGEFTGAEAANILEVFILKNKECFKREDVGRKNAVLLLDLWREQNIIKSVDPSIRKFIDSEHAYYILSDDDSNQRNFAKPAPITICRYYCAPSPIRAHEETPSLVSRSSGRSNSFKRLFSPLGNIRRNRSNSRGRKEEKEKESNSTFLRSTWSLFTSDKHEKKSKQIATQAIKEEEARIYELSLLHLLNIIEVEFLEDFALPVDDSKKNASFLSSILDKMKIGGSEERLDYRKEDEMDLLVETHPIIREASAWFQMARLCAPTLYLEQTSGKSSVMQLYLWCKAALAAVSAKLEKMTQNGASPLIPNEFSAILGKIAEQLINNLDSGEKLNLAVLYLFLMIPSPLRSMIDNIVQWLQITMRTNAVEDLRSPFYLGRKEPKNKENCRVIIDELRSFIFPRGCMTNNQQDIFIETLVELRTSGRLGKLTPQLEESLRAKCVRSPPKRRWRSRKRSAPENVTPVRFAVQGKGLRPAKQETMYEGLDETEKELVKMIELVIEDKKMSLTLKQKQLESFSKTYPKLYQRYFSNLL</sequence>
<name>A0A8S1F055_9PELO</name>
<accession>A0A8S1F055</accession>
<organism evidence="2 3">
    <name type="scientific">Caenorhabditis bovis</name>
    <dbReference type="NCBI Taxonomy" id="2654633"/>
    <lineage>
        <taxon>Eukaryota</taxon>
        <taxon>Metazoa</taxon>
        <taxon>Ecdysozoa</taxon>
        <taxon>Nematoda</taxon>
        <taxon>Chromadorea</taxon>
        <taxon>Rhabditida</taxon>
        <taxon>Rhabditina</taxon>
        <taxon>Rhabditomorpha</taxon>
        <taxon>Rhabditoidea</taxon>
        <taxon>Rhabditidae</taxon>
        <taxon>Peloderinae</taxon>
        <taxon>Caenorhabditis</taxon>
    </lineage>
</organism>
<dbReference type="EMBL" id="CADEPM010000004">
    <property type="protein sequence ID" value="CAB3405051.1"/>
    <property type="molecule type" value="Genomic_DNA"/>
</dbReference>
<comment type="caution">
    <text evidence="2">The sequence shown here is derived from an EMBL/GenBank/DDBJ whole genome shotgun (WGS) entry which is preliminary data.</text>
</comment>
<dbReference type="Proteomes" id="UP000494206">
    <property type="component" value="Unassembled WGS sequence"/>
</dbReference>
<feature type="region of interest" description="Disordered" evidence="1">
    <location>
        <begin position="211"/>
        <end position="232"/>
    </location>
</feature>
<reference evidence="2 3" key="1">
    <citation type="submission" date="2020-04" db="EMBL/GenBank/DDBJ databases">
        <authorList>
            <person name="Laetsch R D."/>
            <person name="Stevens L."/>
            <person name="Kumar S."/>
            <person name="Blaxter L. M."/>
        </authorList>
    </citation>
    <scope>NUCLEOTIDE SEQUENCE [LARGE SCALE GENOMIC DNA]</scope>
</reference>
<dbReference type="PANTHER" id="PTHR16206">
    <property type="entry name" value="DEP DOMAIN-CONTAINING"/>
    <property type="match status" value="1"/>
</dbReference>
<protein>
    <recommendedName>
        <fullName evidence="4">DEP domain-containing protein</fullName>
    </recommendedName>
</protein>
<keyword evidence="3" id="KW-1185">Reference proteome</keyword>
<dbReference type="OrthoDB" id="276323at2759"/>
<gene>
    <name evidence="2" type="ORF">CBOVIS_LOCUS7298</name>
</gene>
<evidence type="ECO:0000313" key="3">
    <source>
        <dbReference type="Proteomes" id="UP000494206"/>
    </source>
</evidence>
<feature type="compositionally biased region" description="Polar residues" evidence="1">
    <location>
        <begin position="1"/>
        <end position="14"/>
    </location>
</feature>
<feature type="compositionally biased region" description="Basic and acidic residues" evidence="1">
    <location>
        <begin position="221"/>
        <end position="230"/>
    </location>
</feature>
<evidence type="ECO:0000256" key="1">
    <source>
        <dbReference type="SAM" id="MobiDB-lite"/>
    </source>
</evidence>
<dbReference type="PANTHER" id="PTHR16206:SF18">
    <property type="entry name" value="TARGET OF ERK KINASE MPK-1"/>
    <property type="match status" value="1"/>
</dbReference>
<dbReference type="AlphaFoldDB" id="A0A8S1F055"/>
<evidence type="ECO:0008006" key="4">
    <source>
        <dbReference type="Google" id="ProtNLM"/>
    </source>
</evidence>
<feature type="region of interest" description="Disordered" evidence="1">
    <location>
        <begin position="1"/>
        <end position="59"/>
    </location>
</feature>
<proteinExistence type="predicted"/>
<evidence type="ECO:0000313" key="2">
    <source>
        <dbReference type="EMBL" id="CAB3405051.1"/>
    </source>
</evidence>